<proteinExistence type="inferred from homology"/>
<dbReference type="OrthoDB" id="10266042at2759"/>
<comment type="similarity">
    <text evidence="1 10">Belongs to the adaptor complexes medium subunit family. Delta-COP subfamily.</text>
</comment>
<name>A0A1Z5KDD4_FISSO</name>
<dbReference type="InterPro" id="IPR027059">
    <property type="entry name" value="Coatomer_dsu"/>
</dbReference>
<evidence type="ECO:0000256" key="8">
    <source>
        <dbReference type="ARBA" id="ARBA00023136"/>
    </source>
</evidence>
<dbReference type="CDD" id="cd09254">
    <property type="entry name" value="AP_delta-COPI_MHD"/>
    <property type="match status" value="1"/>
</dbReference>
<evidence type="ECO:0000259" key="13">
    <source>
        <dbReference type="PROSITE" id="PS51072"/>
    </source>
</evidence>
<reference evidence="14 15" key="1">
    <citation type="journal article" date="2015" name="Plant Cell">
        <title>Oil accumulation by the oleaginous diatom Fistulifera solaris as revealed by the genome and transcriptome.</title>
        <authorList>
            <person name="Tanaka T."/>
            <person name="Maeda Y."/>
            <person name="Veluchamy A."/>
            <person name="Tanaka M."/>
            <person name="Abida H."/>
            <person name="Marechal E."/>
            <person name="Bowler C."/>
            <person name="Muto M."/>
            <person name="Sunaga Y."/>
            <person name="Tanaka M."/>
            <person name="Yoshino T."/>
            <person name="Taniguchi T."/>
            <person name="Fukuda Y."/>
            <person name="Nemoto M."/>
            <person name="Matsumoto M."/>
            <person name="Wong P.S."/>
            <person name="Aburatani S."/>
            <person name="Fujibuchi W."/>
        </authorList>
    </citation>
    <scope>NUCLEOTIDE SEQUENCE [LARGE SCALE GENOMIC DNA]</scope>
    <source>
        <strain evidence="14 15">JPCC DA0580</strain>
    </source>
</reference>
<keyword evidence="4 10" id="KW-0963">Cytoplasm</keyword>
<dbReference type="InterPro" id="IPR028565">
    <property type="entry name" value="MHD"/>
</dbReference>
<comment type="subcellular location">
    <subcellularLocation>
        <location evidence="10 11">Cytoplasm</location>
    </subcellularLocation>
    <subcellularLocation>
        <location evidence="10 11">Cytoplasmic vesicle</location>
        <location evidence="10 11">COPI-coated vesicle membrane</location>
        <topology evidence="10 11">Peripheral membrane protein</topology>
        <orientation evidence="10 11">Cytoplasmic side</orientation>
    </subcellularLocation>
    <subcellularLocation>
        <location evidence="10 11">Golgi apparatus membrane</location>
        <topology evidence="10 11">Peripheral membrane protein</topology>
        <orientation evidence="10 11">Cytoplasmic side</orientation>
    </subcellularLocation>
</comment>
<comment type="function">
    <text evidence="10">The coatomer is a cytosolic protein complex that binds to dilysine motifs and reversibly associates with Golgi non-clathrin-coated vesicles, which further mediate biosynthetic protein transport from the ER, via the Golgi up to the trans Golgi network. Coatomer complex is required for budding from Golgi membranes, and is essential for the retrograde Golgi-to-ER transport of dilysine-tagged proteins.</text>
</comment>
<evidence type="ECO:0000313" key="14">
    <source>
        <dbReference type="EMBL" id="GAX24279.1"/>
    </source>
</evidence>
<comment type="subunit">
    <text evidence="2 10">Oligomeric complex that consists of at least the alpha, beta, beta', gamma, delta, epsilon and zeta subunits.</text>
</comment>
<evidence type="ECO:0000256" key="12">
    <source>
        <dbReference type="SAM" id="Coils"/>
    </source>
</evidence>
<sequence>MSRLRVEGLFAAFPKLVGHAKQHTFVETDSVRYVYQPLENNLYLLLITTKTSNIVEDLGTLRLLAKVVPDIAGGFQEHAIQDHAFDLIFAFDEVLTAGGYKEEATLNSIRTNLVMDSHEERIADSMREAQEAEARKRMMDQAKKIQEQKLHQTKQNFLHGGTGGGFQSGGMEGFGGGGYGSSDPFSQQPQQPVMHQHNDPYAHLYQQQPAVAEAPKVIAKSGLKLGGGAKVGGGKSNNLMAAMAKEDNLFGGAGGGLGGLSAAASSFDISVPAPKQVAAPSTPLSVSIEEKVTVTMNREGAVDSAEVKGTLTVTANTDAGTMALVTVNKAQLPAEFNFATHPKIDKKVYETQNGALSLKGGKGFPVNRPVGILRWSYQGDDVAPLTINCWPEDEGTGSIVVNIEMELTRPDLVLQDVNILLPLGTTDPPRIENIDGQYKHDARAGMMCWHFDQIDSSNGTGSLEFSIPGHDVEAFFPVQVGFRSETLMCPLQIMSITNMSNGTPIPHQLTKSLSPDTYQCA</sequence>
<dbReference type="Proteomes" id="UP000198406">
    <property type="component" value="Unassembled WGS sequence"/>
</dbReference>
<evidence type="ECO:0000256" key="3">
    <source>
        <dbReference type="ARBA" id="ARBA00022448"/>
    </source>
</evidence>
<dbReference type="FunCoup" id="A0A1Z5KDD4">
    <property type="interactions" value="860"/>
</dbReference>
<evidence type="ECO:0000256" key="2">
    <source>
        <dbReference type="ARBA" id="ARBA00011775"/>
    </source>
</evidence>
<dbReference type="GO" id="GO:0015031">
    <property type="term" value="P:protein transport"/>
    <property type="evidence" value="ECO:0007669"/>
    <property type="project" value="UniProtKB-KW"/>
</dbReference>
<dbReference type="GO" id="GO:0000139">
    <property type="term" value="C:Golgi membrane"/>
    <property type="evidence" value="ECO:0007669"/>
    <property type="project" value="UniProtKB-SubCell"/>
</dbReference>
<keyword evidence="9 10" id="KW-0968">Cytoplasmic vesicle</keyword>
<dbReference type="InParanoid" id="A0A1Z5KDD4"/>
<evidence type="ECO:0000256" key="6">
    <source>
        <dbReference type="ARBA" id="ARBA00022927"/>
    </source>
</evidence>
<evidence type="ECO:0000256" key="1">
    <source>
        <dbReference type="ARBA" id="ARBA00010516"/>
    </source>
</evidence>
<evidence type="ECO:0000256" key="11">
    <source>
        <dbReference type="RuleBase" id="RU366052"/>
    </source>
</evidence>
<comment type="caution">
    <text evidence="14">The sequence shown here is derived from an EMBL/GenBank/DDBJ whole genome shotgun (WGS) entry which is preliminary data.</text>
</comment>
<keyword evidence="8 10" id="KW-0472">Membrane</keyword>
<keyword evidence="7 10" id="KW-0333">Golgi apparatus</keyword>
<evidence type="ECO:0000256" key="5">
    <source>
        <dbReference type="ARBA" id="ARBA00022892"/>
    </source>
</evidence>
<evidence type="ECO:0000313" key="15">
    <source>
        <dbReference type="Proteomes" id="UP000198406"/>
    </source>
</evidence>
<protein>
    <recommendedName>
        <fullName evidence="10">Coatomer subunit delta</fullName>
    </recommendedName>
</protein>
<evidence type="ECO:0000256" key="9">
    <source>
        <dbReference type="ARBA" id="ARBA00023329"/>
    </source>
</evidence>
<feature type="coiled-coil region" evidence="12">
    <location>
        <begin position="115"/>
        <end position="149"/>
    </location>
</feature>
<organism evidence="14 15">
    <name type="scientific">Fistulifera solaris</name>
    <name type="common">Oleaginous diatom</name>
    <dbReference type="NCBI Taxonomy" id="1519565"/>
    <lineage>
        <taxon>Eukaryota</taxon>
        <taxon>Sar</taxon>
        <taxon>Stramenopiles</taxon>
        <taxon>Ochrophyta</taxon>
        <taxon>Bacillariophyta</taxon>
        <taxon>Bacillariophyceae</taxon>
        <taxon>Bacillariophycidae</taxon>
        <taxon>Naviculales</taxon>
        <taxon>Naviculaceae</taxon>
        <taxon>Fistulifera</taxon>
    </lineage>
</organism>
<evidence type="ECO:0000256" key="7">
    <source>
        <dbReference type="ARBA" id="ARBA00023034"/>
    </source>
</evidence>
<accession>A0A1Z5KDD4</accession>
<gene>
    <name evidence="14" type="ORF">FisN_4Lh018</name>
</gene>
<keyword evidence="12" id="KW-0175">Coiled coil</keyword>
<dbReference type="GO" id="GO:0006890">
    <property type="term" value="P:retrograde vesicle-mediated transport, Golgi to endoplasmic reticulum"/>
    <property type="evidence" value="ECO:0007669"/>
    <property type="project" value="UniProtKB-UniRule"/>
</dbReference>
<dbReference type="Pfam" id="PF00928">
    <property type="entry name" value="Adap_comp_sub"/>
    <property type="match status" value="1"/>
</dbReference>
<dbReference type="GO" id="GO:0030126">
    <property type="term" value="C:COPI vesicle coat"/>
    <property type="evidence" value="ECO:0007669"/>
    <property type="project" value="UniProtKB-UniRule"/>
</dbReference>
<dbReference type="GO" id="GO:0006888">
    <property type="term" value="P:endoplasmic reticulum to Golgi vesicle-mediated transport"/>
    <property type="evidence" value="ECO:0007669"/>
    <property type="project" value="TreeGrafter"/>
</dbReference>
<dbReference type="Gene3D" id="2.60.40.1170">
    <property type="entry name" value="Mu homology domain, subdomain B"/>
    <property type="match status" value="2"/>
</dbReference>
<keyword evidence="6 10" id="KW-0653">Protein transport</keyword>
<keyword evidence="3 10" id="KW-0813">Transport</keyword>
<feature type="domain" description="MHD" evidence="13">
    <location>
        <begin position="281"/>
        <end position="521"/>
    </location>
</feature>
<dbReference type="PANTHER" id="PTHR10121:SF0">
    <property type="entry name" value="COATOMER SUBUNIT DELTA"/>
    <property type="match status" value="1"/>
</dbReference>
<dbReference type="AlphaFoldDB" id="A0A1Z5KDD4"/>
<keyword evidence="15" id="KW-1185">Reference proteome</keyword>
<dbReference type="Gene3D" id="3.30.450.60">
    <property type="match status" value="1"/>
</dbReference>
<dbReference type="PROSITE" id="PS51072">
    <property type="entry name" value="MHD"/>
    <property type="match status" value="1"/>
</dbReference>
<dbReference type="SUPFAM" id="SSF64356">
    <property type="entry name" value="SNARE-like"/>
    <property type="match status" value="1"/>
</dbReference>
<dbReference type="EMBL" id="BDSP01000207">
    <property type="protein sequence ID" value="GAX24279.1"/>
    <property type="molecule type" value="Genomic_DNA"/>
</dbReference>
<keyword evidence="5 10" id="KW-0931">ER-Golgi transport</keyword>
<dbReference type="PANTHER" id="PTHR10121">
    <property type="entry name" value="COATOMER SUBUNIT DELTA"/>
    <property type="match status" value="1"/>
</dbReference>
<dbReference type="InterPro" id="IPR036168">
    <property type="entry name" value="AP2_Mu_C_sf"/>
</dbReference>
<dbReference type="FunFam" id="3.30.450.60:FF:000003">
    <property type="entry name" value="Coatomer subunit delta"/>
    <property type="match status" value="1"/>
</dbReference>
<dbReference type="GO" id="GO:0051645">
    <property type="term" value="P:Golgi localization"/>
    <property type="evidence" value="ECO:0007669"/>
    <property type="project" value="TreeGrafter"/>
</dbReference>
<dbReference type="SUPFAM" id="SSF49447">
    <property type="entry name" value="Second domain of Mu2 adaptin subunit (ap50) of ap2 adaptor"/>
    <property type="match status" value="1"/>
</dbReference>
<evidence type="ECO:0000256" key="10">
    <source>
        <dbReference type="RuleBase" id="RU364018"/>
    </source>
</evidence>
<dbReference type="CDD" id="cd14830">
    <property type="entry name" value="Delta_COP_N"/>
    <property type="match status" value="1"/>
</dbReference>
<dbReference type="InterPro" id="IPR011012">
    <property type="entry name" value="Longin-like_dom_sf"/>
</dbReference>
<evidence type="ECO:0000256" key="4">
    <source>
        <dbReference type="ARBA" id="ARBA00022490"/>
    </source>
</evidence>